<protein>
    <submittedName>
        <fullName evidence="1">Uncharacterized protein</fullName>
    </submittedName>
</protein>
<dbReference type="PANTHER" id="PTHR20908">
    <property type="entry name" value="LD15586P"/>
    <property type="match status" value="1"/>
</dbReference>
<proteinExistence type="predicted"/>
<evidence type="ECO:0000313" key="2">
    <source>
        <dbReference type="Proteomes" id="UP001187531"/>
    </source>
</evidence>
<reference evidence="1" key="1">
    <citation type="submission" date="2023-07" db="EMBL/GenBank/DDBJ databases">
        <title>Chromosome-level genome assembly of Artemia franciscana.</title>
        <authorList>
            <person name="Jo E."/>
        </authorList>
    </citation>
    <scope>NUCLEOTIDE SEQUENCE</scope>
    <source>
        <tissue evidence="1">Whole body</tissue>
    </source>
</reference>
<dbReference type="EMBL" id="JAVRJZ010000015">
    <property type="protein sequence ID" value="KAK2712378.1"/>
    <property type="molecule type" value="Genomic_DNA"/>
</dbReference>
<evidence type="ECO:0000313" key="1">
    <source>
        <dbReference type="EMBL" id="KAK2712378.1"/>
    </source>
</evidence>
<dbReference type="AlphaFoldDB" id="A0AA88KYK2"/>
<dbReference type="Proteomes" id="UP001187531">
    <property type="component" value="Unassembled WGS sequence"/>
</dbReference>
<keyword evidence="2" id="KW-1185">Reference proteome</keyword>
<dbReference type="PANTHER" id="PTHR20908:SF1">
    <property type="entry name" value="LD15586P"/>
    <property type="match status" value="1"/>
</dbReference>
<organism evidence="1 2">
    <name type="scientific">Artemia franciscana</name>
    <name type="common">Brine shrimp</name>
    <name type="synonym">Artemia sanfranciscana</name>
    <dbReference type="NCBI Taxonomy" id="6661"/>
    <lineage>
        <taxon>Eukaryota</taxon>
        <taxon>Metazoa</taxon>
        <taxon>Ecdysozoa</taxon>
        <taxon>Arthropoda</taxon>
        <taxon>Crustacea</taxon>
        <taxon>Branchiopoda</taxon>
        <taxon>Anostraca</taxon>
        <taxon>Artemiidae</taxon>
        <taxon>Artemia</taxon>
    </lineage>
</organism>
<name>A0AA88KYK2_ARTSF</name>
<sequence>MFPKLVPLRVAMEAYIRYHMKVMQNKATTHYMQSSMSFHGTIVKAPALFIYSKADPIGTEEGNLRLKESWENAGIQTSAEQDLRRILVAGPEIASLIEEFELQYFGTKNSPTTHQDENEKYTEAVLVDVKNLADVMEKFGNPSKDGLDFMWNVYVEDCLKSGTRRKRRKGIRTRVLSTTRIPHKSQWKDFLRVDESKQELLDFLSEILSENIGQRKDRELFAAKKELVLCSHRMIDTGNLSPCTHEEADARVILHAKVVSDNGYKLLVDHR</sequence>
<accession>A0AA88KYK2</accession>
<dbReference type="GO" id="GO:0017171">
    <property type="term" value="F:serine hydrolase activity"/>
    <property type="evidence" value="ECO:0007669"/>
    <property type="project" value="TreeGrafter"/>
</dbReference>
<comment type="caution">
    <text evidence="1">The sequence shown here is derived from an EMBL/GenBank/DDBJ whole genome shotgun (WGS) entry which is preliminary data.</text>
</comment>
<gene>
    <name evidence="1" type="ORF">QYM36_011156</name>
</gene>